<dbReference type="PROSITE" id="PS50181">
    <property type="entry name" value="FBOX"/>
    <property type="match status" value="1"/>
</dbReference>
<sequence>MNILDLPAELLLRIVYHINSIQEKCQLRQTCTQLNTLLSSHPTCWSHLDLSPFYNINNTALLTFLKNCGIALASSDDSVPNTVTTLDISGCKHLSENMLVALCKTFTGLTELGISGFQLSKEPEYIKGQQSKVFEQLRDHVYQVQPSHGLSSMTMDLSKKSTQQLRIPFVLLSSMLKELPNLKSISMQYQELIPLPLLMDQRPFSCLAGIQHIDISSCRVTQPSLQMLLRNIGPHLITLKMLNIHVSHLTALCLQHHCKQLECLHLSCNDQGLLHAINHALSNLKKLKDFRMTRTWFGSVDSVVDQLNIDILEKLDLSPKMNIYAKTVPTTKTPAAQIKLAQHMNNNAITSTNKHPIKTSVLPAAIDYATIEHYLHFTDQSLHRLSQCQHLTELRLCFPMISAKALLHFCQSEAASSCLQVFELRLKSEQGDEENPDYSLGIPYLVNLRELFLYSVNLPTNTILSITSNLKKLKYLTISDGGEPIQRHDLQTALLRDLPLLRILRLGKLNKPLSWPETLVGLDHNQQQQSNFIFTKSYHQNKWHVQ</sequence>
<evidence type="ECO:0000313" key="2">
    <source>
        <dbReference type="EMBL" id="KAG1303938.1"/>
    </source>
</evidence>
<dbReference type="EMBL" id="JAANQT010001795">
    <property type="protein sequence ID" value="KAG1303938.1"/>
    <property type="molecule type" value="Genomic_DNA"/>
</dbReference>
<dbReference type="SUPFAM" id="SSF52047">
    <property type="entry name" value="RNI-like"/>
    <property type="match status" value="1"/>
</dbReference>
<dbReference type="SUPFAM" id="SSF81383">
    <property type="entry name" value="F-box domain"/>
    <property type="match status" value="1"/>
</dbReference>
<feature type="domain" description="F-box" evidence="1">
    <location>
        <begin position="1"/>
        <end position="48"/>
    </location>
</feature>
<dbReference type="GO" id="GO:0031146">
    <property type="term" value="P:SCF-dependent proteasomal ubiquitin-dependent protein catabolic process"/>
    <property type="evidence" value="ECO:0007669"/>
    <property type="project" value="TreeGrafter"/>
</dbReference>
<proteinExistence type="predicted"/>
<organism evidence="2 3">
    <name type="scientific">Rhizopus oryzae</name>
    <name type="common">Mucormycosis agent</name>
    <name type="synonym">Rhizopus arrhizus var. delemar</name>
    <dbReference type="NCBI Taxonomy" id="64495"/>
    <lineage>
        <taxon>Eukaryota</taxon>
        <taxon>Fungi</taxon>
        <taxon>Fungi incertae sedis</taxon>
        <taxon>Mucoromycota</taxon>
        <taxon>Mucoromycotina</taxon>
        <taxon>Mucoromycetes</taxon>
        <taxon>Mucorales</taxon>
        <taxon>Mucorineae</taxon>
        <taxon>Rhizopodaceae</taxon>
        <taxon>Rhizopus</taxon>
    </lineage>
</organism>
<dbReference type="Proteomes" id="UP000716291">
    <property type="component" value="Unassembled WGS sequence"/>
</dbReference>
<dbReference type="PANTHER" id="PTHR13318:SF247">
    <property type="entry name" value="GH16156P"/>
    <property type="match status" value="1"/>
</dbReference>
<dbReference type="GO" id="GO:0019005">
    <property type="term" value="C:SCF ubiquitin ligase complex"/>
    <property type="evidence" value="ECO:0007669"/>
    <property type="project" value="TreeGrafter"/>
</dbReference>
<dbReference type="OrthoDB" id="3219396at2759"/>
<comment type="caution">
    <text evidence="2">The sequence shown here is derived from an EMBL/GenBank/DDBJ whole genome shotgun (WGS) entry which is preliminary data.</text>
</comment>
<dbReference type="InterPro" id="IPR036047">
    <property type="entry name" value="F-box-like_dom_sf"/>
</dbReference>
<evidence type="ECO:0000313" key="3">
    <source>
        <dbReference type="Proteomes" id="UP000716291"/>
    </source>
</evidence>
<accession>A0A9P6X2I6</accession>
<dbReference type="InterPro" id="IPR001810">
    <property type="entry name" value="F-box_dom"/>
</dbReference>
<dbReference type="Gene3D" id="3.80.10.10">
    <property type="entry name" value="Ribonuclease Inhibitor"/>
    <property type="match status" value="2"/>
</dbReference>
<evidence type="ECO:0000259" key="1">
    <source>
        <dbReference type="PROSITE" id="PS50181"/>
    </source>
</evidence>
<keyword evidence="3" id="KW-1185">Reference proteome</keyword>
<dbReference type="PANTHER" id="PTHR13318">
    <property type="entry name" value="PARTNER OF PAIRED, ISOFORM B-RELATED"/>
    <property type="match status" value="1"/>
</dbReference>
<protein>
    <recommendedName>
        <fullName evidence="1">F-box domain-containing protein</fullName>
    </recommendedName>
</protein>
<name>A0A9P6X2I6_RHIOR</name>
<dbReference type="AlphaFoldDB" id="A0A9P6X2I6"/>
<reference evidence="2" key="1">
    <citation type="journal article" date="2020" name="Microb. Genom.">
        <title>Genetic diversity of clinical and environmental Mucorales isolates obtained from an investigation of mucormycosis cases among solid organ transplant recipients.</title>
        <authorList>
            <person name="Nguyen M.H."/>
            <person name="Kaul D."/>
            <person name="Muto C."/>
            <person name="Cheng S.J."/>
            <person name="Richter R.A."/>
            <person name="Bruno V.M."/>
            <person name="Liu G."/>
            <person name="Beyhan S."/>
            <person name="Sundermann A.J."/>
            <person name="Mounaud S."/>
            <person name="Pasculle A.W."/>
            <person name="Nierman W.C."/>
            <person name="Driscoll E."/>
            <person name="Cumbie R."/>
            <person name="Clancy C.J."/>
            <person name="Dupont C.L."/>
        </authorList>
    </citation>
    <scope>NUCLEOTIDE SEQUENCE</scope>
    <source>
        <strain evidence="2">GL11</strain>
    </source>
</reference>
<gene>
    <name evidence="2" type="ORF">G6F64_009639</name>
</gene>
<dbReference type="InterPro" id="IPR032675">
    <property type="entry name" value="LRR_dom_sf"/>
</dbReference>